<dbReference type="Gene3D" id="3.20.20.80">
    <property type="entry name" value="Glycosidases"/>
    <property type="match status" value="1"/>
</dbReference>
<gene>
    <name evidence="8" type="ORF">ASPZODRAFT_2117146</name>
</gene>
<evidence type="ECO:0000259" key="7">
    <source>
        <dbReference type="SMART" id="SM00642"/>
    </source>
</evidence>
<proteinExistence type="inferred from homology"/>
<sequence length="536" mass="61303">MRFSIPCFNSKKKKEGKRWREIEGRIEQAEHLEQLPSWNALEENTLMMQAFEWYVPADENHWRRLRKALPSLQDIGVDSIWIPPGCKAMSPSGNGYDIYDLYDLGEFDQKGNRATKWGAKEELQALGSVAQKLGIGIYWDAVLNHKAAADYAERFSAVKVDPTNRNIEISRPEEIRGWTGYEFPGRGARYSSMRYNWQHFNGVDWDDSRKTNAIYKIKAPGKDWAKDVSTENGNYDYLMFANLDYSNPEVQADVLHWGKWIGTQMPLHGMRLDAVKHYSLTFQKEFVSQMRESYGPDFAFVAEYWKGEVEPLLDYLHQMDHKVNLFDAPLVQRFSTISQTPRGDLRKIFDKSLVQCKPDHAVTFVANHDTQPSQSLEAPIADFFKPLAYALILLRGQGQPCIFYGDLYGIQGGVQKPLPPSCRGQLPILARARKLYAYGEECKYFDQRNCIGFVRYGNRQHPSGLACVMSNAGAARKRMYVGKTHIGEEWTDILGFCTETVVIDPHGYAVFPVSAMSVSVWVDSKAEGRERLNRPL</sequence>
<dbReference type="VEuPathDB" id="FungiDB:ASPZODRAFT_2117146"/>
<name>A0A1L9SSB6_9EURO</name>
<dbReference type="EMBL" id="KV878337">
    <property type="protein sequence ID" value="OJJ50069.1"/>
    <property type="molecule type" value="Genomic_DNA"/>
</dbReference>
<keyword evidence="9" id="KW-1185">Reference proteome</keyword>
<keyword evidence="4" id="KW-0378">Hydrolase</keyword>
<dbReference type="GO" id="GO:0005509">
    <property type="term" value="F:calcium ion binding"/>
    <property type="evidence" value="ECO:0007669"/>
    <property type="project" value="InterPro"/>
</dbReference>
<dbReference type="CDD" id="cd11318">
    <property type="entry name" value="AmyAc_bac_fung_AmyA"/>
    <property type="match status" value="1"/>
</dbReference>
<dbReference type="Gene3D" id="2.60.40.1180">
    <property type="entry name" value="Golgi alpha-mannosidase II"/>
    <property type="match status" value="1"/>
</dbReference>
<dbReference type="Pfam" id="PF09154">
    <property type="entry name" value="Alpha-amy_C_pro"/>
    <property type="match status" value="1"/>
</dbReference>
<dbReference type="Gene3D" id="2.40.30.140">
    <property type="match status" value="1"/>
</dbReference>
<dbReference type="InterPro" id="IPR013780">
    <property type="entry name" value="Glyco_hydro_b"/>
</dbReference>
<evidence type="ECO:0000313" key="8">
    <source>
        <dbReference type="EMBL" id="OJJ50069.1"/>
    </source>
</evidence>
<evidence type="ECO:0000256" key="4">
    <source>
        <dbReference type="ARBA" id="ARBA00022801"/>
    </source>
</evidence>
<keyword evidence="5" id="KW-0119">Carbohydrate metabolism</keyword>
<comment type="cofactor">
    <cofactor evidence="1">
        <name>Ca(2+)</name>
        <dbReference type="ChEBI" id="CHEBI:29108"/>
    </cofactor>
</comment>
<evidence type="ECO:0000256" key="6">
    <source>
        <dbReference type="ARBA" id="ARBA00023295"/>
    </source>
</evidence>
<dbReference type="AlphaFoldDB" id="A0A1L9SSB6"/>
<dbReference type="Proteomes" id="UP000184188">
    <property type="component" value="Unassembled WGS sequence"/>
</dbReference>
<comment type="similarity">
    <text evidence="2">Belongs to the glycosyl hydrolase 13 family.</text>
</comment>
<dbReference type="STRING" id="1073090.A0A1L9SSB6"/>
<dbReference type="SUPFAM" id="SSF51011">
    <property type="entry name" value="Glycosyl hydrolase domain"/>
    <property type="match status" value="1"/>
</dbReference>
<dbReference type="NCBIfam" id="NF006968">
    <property type="entry name" value="PRK09441.1-1"/>
    <property type="match status" value="1"/>
</dbReference>
<keyword evidence="6" id="KW-0326">Glycosidase</keyword>
<evidence type="ECO:0000313" key="9">
    <source>
        <dbReference type="Proteomes" id="UP000184188"/>
    </source>
</evidence>
<dbReference type="InterPro" id="IPR013776">
    <property type="entry name" value="A-amylase_thermo"/>
</dbReference>
<dbReference type="OrthoDB" id="550577at2759"/>
<dbReference type="SUPFAM" id="SSF51445">
    <property type="entry name" value="(Trans)glycosidases"/>
    <property type="match status" value="1"/>
</dbReference>
<dbReference type="SMART" id="SM00642">
    <property type="entry name" value="Aamy"/>
    <property type="match status" value="1"/>
</dbReference>
<dbReference type="GO" id="GO:0005975">
    <property type="term" value="P:carbohydrate metabolic process"/>
    <property type="evidence" value="ECO:0007669"/>
    <property type="project" value="InterPro"/>
</dbReference>
<dbReference type="NCBIfam" id="NF006969">
    <property type="entry name" value="PRK09441.1-2"/>
    <property type="match status" value="1"/>
</dbReference>
<reference evidence="9" key="1">
    <citation type="journal article" date="2017" name="Genome Biol.">
        <title>Comparative genomics reveals high biological diversity and specific adaptations in the industrially and medically important fungal genus Aspergillus.</title>
        <authorList>
            <person name="de Vries R.P."/>
            <person name="Riley R."/>
            <person name="Wiebenga A."/>
            <person name="Aguilar-Osorio G."/>
            <person name="Amillis S."/>
            <person name="Uchima C.A."/>
            <person name="Anderluh G."/>
            <person name="Asadollahi M."/>
            <person name="Askin M."/>
            <person name="Barry K."/>
            <person name="Battaglia E."/>
            <person name="Bayram O."/>
            <person name="Benocci T."/>
            <person name="Braus-Stromeyer S.A."/>
            <person name="Caldana C."/>
            <person name="Canovas D."/>
            <person name="Cerqueira G.C."/>
            <person name="Chen F."/>
            <person name="Chen W."/>
            <person name="Choi C."/>
            <person name="Clum A."/>
            <person name="Dos Santos R.A."/>
            <person name="Damasio A.R."/>
            <person name="Diallinas G."/>
            <person name="Emri T."/>
            <person name="Fekete E."/>
            <person name="Flipphi M."/>
            <person name="Freyberg S."/>
            <person name="Gallo A."/>
            <person name="Gournas C."/>
            <person name="Habgood R."/>
            <person name="Hainaut M."/>
            <person name="Harispe M.L."/>
            <person name="Henrissat B."/>
            <person name="Hilden K.S."/>
            <person name="Hope R."/>
            <person name="Hossain A."/>
            <person name="Karabika E."/>
            <person name="Karaffa L."/>
            <person name="Karanyi Z."/>
            <person name="Krasevec N."/>
            <person name="Kuo A."/>
            <person name="Kusch H."/>
            <person name="LaButti K."/>
            <person name="Lagendijk E.L."/>
            <person name="Lapidus A."/>
            <person name="Levasseur A."/>
            <person name="Lindquist E."/>
            <person name="Lipzen A."/>
            <person name="Logrieco A.F."/>
            <person name="MacCabe A."/>
            <person name="Maekelae M.R."/>
            <person name="Malavazi I."/>
            <person name="Melin P."/>
            <person name="Meyer V."/>
            <person name="Mielnichuk N."/>
            <person name="Miskei M."/>
            <person name="Molnar A.P."/>
            <person name="Mule G."/>
            <person name="Ngan C.Y."/>
            <person name="Orejas M."/>
            <person name="Orosz E."/>
            <person name="Ouedraogo J.P."/>
            <person name="Overkamp K.M."/>
            <person name="Park H.-S."/>
            <person name="Perrone G."/>
            <person name="Piumi F."/>
            <person name="Punt P.J."/>
            <person name="Ram A.F."/>
            <person name="Ramon A."/>
            <person name="Rauscher S."/>
            <person name="Record E."/>
            <person name="Riano-Pachon D.M."/>
            <person name="Robert V."/>
            <person name="Roehrig J."/>
            <person name="Ruller R."/>
            <person name="Salamov A."/>
            <person name="Salih N.S."/>
            <person name="Samson R.A."/>
            <person name="Sandor E."/>
            <person name="Sanguinetti M."/>
            <person name="Schuetze T."/>
            <person name="Sepcic K."/>
            <person name="Shelest E."/>
            <person name="Sherlock G."/>
            <person name="Sophianopoulou V."/>
            <person name="Squina F.M."/>
            <person name="Sun H."/>
            <person name="Susca A."/>
            <person name="Todd R.B."/>
            <person name="Tsang A."/>
            <person name="Unkles S.E."/>
            <person name="van de Wiele N."/>
            <person name="van Rossen-Uffink D."/>
            <person name="Oliveira J.V."/>
            <person name="Vesth T.C."/>
            <person name="Visser J."/>
            <person name="Yu J.-H."/>
            <person name="Zhou M."/>
            <person name="Andersen M.R."/>
            <person name="Archer D.B."/>
            <person name="Baker S.E."/>
            <person name="Benoit I."/>
            <person name="Brakhage A.A."/>
            <person name="Braus G.H."/>
            <person name="Fischer R."/>
            <person name="Frisvad J.C."/>
            <person name="Goldman G.H."/>
            <person name="Houbraken J."/>
            <person name="Oakley B."/>
            <person name="Pocsi I."/>
            <person name="Scazzocchio C."/>
            <person name="Seiboth B."/>
            <person name="vanKuyk P.A."/>
            <person name="Wortman J."/>
            <person name="Dyer P.S."/>
            <person name="Grigoriev I.V."/>
        </authorList>
    </citation>
    <scope>NUCLEOTIDE SEQUENCE [LARGE SCALE GENOMIC DNA]</scope>
    <source>
        <strain evidence="9">CBS 506.65</strain>
    </source>
</reference>
<dbReference type="GeneID" id="34614234"/>
<dbReference type="InterPro" id="IPR015237">
    <property type="entry name" value="Alpha-amylase_C_pro"/>
</dbReference>
<dbReference type="Pfam" id="PF00128">
    <property type="entry name" value="Alpha-amylase"/>
    <property type="match status" value="1"/>
</dbReference>
<dbReference type="PIRSF" id="PIRSF001021">
    <property type="entry name" value="Alph-amls_thrmst"/>
    <property type="match status" value="1"/>
</dbReference>
<protein>
    <recommendedName>
        <fullName evidence="7">Glycosyl hydrolase family 13 catalytic domain-containing protein</fullName>
    </recommendedName>
</protein>
<evidence type="ECO:0000256" key="1">
    <source>
        <dbReference type="ARBA" id="ARBA00001913"/>
    </source>
</evidence>
<dbReference type="RefSeq" id="XP_022584579.1">
    <property type="nucleotide sequence ID" value="XM_022727770.1"/>
</dbReference>
<dbReference type="InterPro" id="IPR017853">
    <property type="entry name" value="GH"/>
</dbReference>
<accession>A0A1L9SSB6</accession>
<dbReference type="InterPro" id="IPR006047">
    <property type="entry name" value="GH13_cat_dom"/>
</dbReference>
<evidence type="ECO:0000256" key="3">
    <source>
        <dbReference type="ARBA" id="ARBA00022723"/>
    </source>
</evidence>
<keyword evidence="3" id="KW-0479">Metal-binding</keyword>
<dbReference type="PANTHER" id="PTHR43447">
    <property type="entry name" value="ALPHA-AMYLASE"/>
    <property type="match status" value="1"/>
</dbReference>
<evidence type="ECO:0000256" key="2">
    <source>
        <dbReference type="ARBA" id="ARBA00008061"/>
    </source>
</evidence>
<dbReference type="GO" id="GO:0004553">
    <property type="term" value="F:hydrolase activity, hydrolyzing O-glycosyl compounds"/>
    <property type="evidence" value="ECO:0007669"/>
    <property type="project" value="InterPro"/>
</dbReference>
<evidence type="ECO:0000256" key="5">
    <source>
        <dbReference type="ARBA" id="ARBA00023277"/>
    </source>
</evidence>
<organism evidence="8 9">
    <name type="scientific">Penicilliopsis zonata CBS 506.65</name>
    <dbReference type="NCBI Taxonomy" id="1073090"/>
    <lineage>
        <taxon>Eukaryota</taxon>
        <taxon>Fungi</taxon>
        <taxon>Dikarya</taxon>
        <taxon>Ascomycota</taxon>
        <taxon>Pezizomycotina</taxon>
        <taxon>Eurotiomycetes</taxon>
        <taxon>Eurotiomycetidae</taxon>
        <taxon>Eurotiales</taxon>
        <taxon>Aspergillaceae</taxon>
        <taxon>Penicilliopsis</taxon>
    </lineage>
</organism>
<feature type="domain" description="Glycosyl hydrolase family 13 catalytic" evidence="7">
    <location>
        <begin position="45"/>
        <end position="433"/>
    </location>
</feature>